<dbReference type="InterPro" id="IPR038987">
    <property type="entry name" value="MoeA-like"/>
</dbReference>
<dbReference type="PANTHER" id="PTHR10192:SF28">
    <property type="entry name" value="MOLYBDOPTERIN MOLYBDENUMTRANSFERASE"/>
    <property type="match status" value="1"/>
</dbReference>
<gene>
    <name evidence="3" type="ORF">D7M11_17810</name>
</gene>
<dbReference type="GO" id="GO:0061599">
    <property type="term" value="F:molybdopterin molybdotransferase activity"/>
    <property type="evidence" value="ECO:0007669"/>
    <property type="project" value="UniProtKB-UniRule"/>
</dbReference>
<dbReference type="PANTHER" id="PTHR10192">
    <property type="entry name" value="MOLYBDOPTERIN BIOSYNTHESIS PROTEIN"/>
    <property type="match status" value="1"/>
</dbReference>
<dbReference type="GO" id="GO:0006777">
    <property type="term" value="P:Mo-molybdopterin cofactor biosynthetic process"/>
    <property type="evidence" value="ECO:0007669"/>
    <property type="project" value="UniProtKB-UniRule"/>
</dbReference>
<dbReference type="RefSeq" id="WP_120748583.1">
    <property type="nucleotide sequence ID" value="NZ_RBAH01000012.1"/>
</dbReference>
<dbReference type="EMBL" id="RBAH01000012">
    <property type="protein sequence ID" value="RKN82200.1"/>
    <property type="molecule type" value="Genomic_DNA"/>
</dbReference>
<name>A0A3B0CB29_9BACL</name>
<dbReference type="SUPFAM" id="SSF53218">
    <property type="entry name" value="Molybdenum cofactor biosynthesis proteins"/>
    <property type="match status" value="1"/>
</dbReference>
<dbReference type="InterPro" id="IPR036425">
    <property type="entry name" value="MoaB/Mog-like_dom_sf"/>
</dbReference>
<dbReference type="OrthoDB" id="9767940at2"/>
<dbReference type="InterPro" id="IPR001453">
    <property type="entry name" value="MoaB/Mog_dom"/>
</dbReference>
<keyword evidence="1" id="KW-0501">Molybdenum cofactor biosynthesis</keyword>
<evidence type="ECO:0000313" key="4">
    <source>
        <dbReference type="Proteomes" id="UP000282311"/>
    </source>
</evidence>
<keyword evidence="1" id="KW-0460">Magnesium</keyword>
<organism evidence="3 4">
    <name type="scientific">Paenibacillus ginsengarvi</name>
    <dbReference type="NCBI Taxonomy" id="400777"/>
    <lineage>
        <taxon>Bacteria</taxon>
        <taxon>Bacillati</taxon>
        <taxon>Bacillota</taxon>
        <taxon>Bacilli</taxon>
        <taxon>Bacillales</taxon>
        <taxon>Paenibacillaceae</taxon>
        <taxon>Paenibacillus</taxon>
    </lineage>
</organism>
<accession>A0A3B0CB29</accession>
<dbReference type="UniPathway" id="UPA00344"/>
<keyword evidence="1" id="KW-0808">Transferase</keyword>
<protein>
    <recommendedName>
        <fullName evidence="1">Molybdopterin molybdenumtransferase</fullName>
        <ecNumber evidence="1">2.10.1.1</ecNumber>
    </recommendedName>
</protein>
<dbReference type="EC" id="2.10.1.1" evidence="1"/>
<proteinExistence type="inferred from homology"/>
<evidence type="ECO:0000313" key="3">
    <source>
        <dbReference type="EMBL" id="RKN82200.1"/>
    </source>
</evidence>
<reference evidence="3 4" key="1">
    <citation type="journal article" date="2007" name="Int. J. Syst. Evol. Microbiol.">
        <title>Paenibacillus ginsengarvi sp. nov., isolated from soil from ginseng cultivation.</title>
        <authorList>
            <person name="Yoon M.H."/>
            <person name="Ten L.N."/>
            <person name="Im W.T."/>
        </authorList>
    </citation>
    <scope>NUCLEOTIDE SEQUENCE [LARGE SCALE GENOMIC DNA]</scope>
    <source>
        <strain evidence="3 4">KCTC 13059</strain>
    </source>
</reference>
<dbReference type="Proteomes" id="UP000282311">
    <property type="component" value="Unassembled WGS sequence"/>
</dbReference>
<feature type="domain" description="MoaB/Mog" evidence="2">
    <location>
        <begin position="186"/>
        <end position="316"/>
    </location>
</feature>
<evidence type="ECO:0000259" key="2">
    <source>
        <dbReference type="SMART" id="SM00852"/>
    </source>
</evidence>
<comment type="caution">
    <text evidence="3">The sequence shown here is derived from an EMBL/GenBank/DDBJ whole genome shotgun (WGS) entry which is preliminary data.</text>
</comment>
<dbReference type="CDD" id="cd03522">
    <property type="entry name" value="MoeA_like"/>
    <property type="match status" value="1"/>
</dbReference>
<keyword evidence="1" id="KW-0479">Metal-binding</keyword>
<sequence length="340" mass="36920">MGSRSVLREVKIEQAVGLPLAHDLTRIVPGEFKGRAFRKGHLIREEDIPELRRIGKEHIYVLELGDDDLHEDDAAVCMAEAVRGSHIRLVGPSEGKVMLKSDIHGLAVVDQALIDEINDIEQLAMATLPSHTVVSEGQSIAGTRVIPLLVAKEKVEAAGRAARRWRDAHMGEGPISVKPFRTLRAGLITTGSEVYNGLVQDKFGPVVRSKLEAYGSAVFEQRITSDGIPDIMKEIRYFAEQKVDLILVSGGMSVDPDDRTPGAIKQAGADIVSHGTPMLPGSMLLVAYLGDIPVVGLPGSIMHDKFTVFDVLLPRICAGERIERQAITRLGYGGLFADRG</sequence>
<dbReference type="SMART" id="SM00852">
    <property type="entry name" value="MoCF_biosynth"/>
    <property type="match status" value="1"/>
</dbReference>
<dbReference type="AlphaFoldDB" id="A0A3B0CB29"/>
<keyword evidence="1" id="KW-0500">Molybdenum</keyword>
<comment type="pathway">
    <text evidence="1">Cofactor biosynthesis; molybdopterin biosynthesis.</text>
</comment>
<dbReference type="Gene3D" id="3.40.980.10">
    <property type="entry name" value="MoaB/Mog-like domain"/>
    <property type="match status" value="1"/>
</dbReference>
<comment type="catalytic activity">
    <reaction evidence="1">
        <text>adenylyl-molybdopterin + molybdate = Mo-molybdopterin + AMP + H(+)</text>
        <dbReference type="Rhea" id="RHEA:35047"/>
        <dbReference type="ChEBI" id="CHEBI:15378"/>
        <dbReference type="ChEBI" id="CHEBI:36264"/>
        <dbReference type="ChEBI" id="CHEBI:62727"/>
        <dbReference type="ChEBI" id="CHEBI:71302"/>
        <dbReference type="ChEBI" id="CHEBI:456215"/>
    </reaction>
</comment>
<evidence type="ECO:0000256" key="1">
    <source>
        <dbReference type="RuleBase" id="RU365090"/>
    </source>
</evidence>
<dbReference type="GO" id="GO:0005829">
    <property type="term" value="C:cytosol"/>
    <property type="evidence" value="ECO:0007669"/>
    <property type="project" value="TreeGrafter"/>
</dbReference>
<comment type="similarity">
    <text evidence="1">Belongs to the MoeA family.</text>
</comment>
<comment type="cofactor">
    <cofactor evidence="1">
        <name>Mg(2+)</name>
        <dbReference type="ChEBI" id="CHEBI:18420"/>
    </cofactor>
</comment>
<keyword evidence="4" id="KW-1185">Reference proteome</keyword>
<comment type="function">
    <text evidence="1">Catalyzes the insertion of molybdate into adenylated molybdopterin with the concomitant release of AMP.</text>
</comment>
<dbReference type="Pfam" id="PF00994">
    <property type="entry name" value="MoCF_biosynth"/>
    <property type="match status" value="1"/>
</dbReference>
<dbReference type="GO" id="GO:0046872">
    <property type="term" value="F:metal ion binding"/>
    <property type="evidence" value="ECO:0007669"/>
    <property type="project" value="UniProtKB-UniRule"/>
</dbReference>